<sequence length="191" mass="19946">MGYCSECGAEADVDAKFCRECGTELLDRSQSESSTIPDETESLDEESKSSTRGEPDSSIENDEEGIDTILAVASVGMGLIVGMLVALAFAEIGGSAFWFLVTIVGVSYYLYSRKESPRSAIGSGLYITAIWLILAPLLFYMGLAGGADPDTAAGTGQAVGSILGMVIWGFVGLLLAIVVGAVGYFVNRGAD</sequence>
<protein>
    <recommendedName>
        <fullName evidence="3">Zinc-ribbon domain-containing protein</fullName>
    </recommendedName>
</protein>
<dbReference type="InterPro" id="IPR026870">
    <property type="entry name" value="Zinc_ribbon_dom"/>
</dbReference>
<keyword evidence="2" id="KW-0472">Membrane</keyword>
<organism evidence="4 5">
    <name type="scientific">Natronococcus pandeyae</name>
    <dbReference type="NCBI Taxonomy" id="2055836"/>
    <lineage>
        <taxon>Archaea</taxon>
        <taxon>Methanobacteriati</taxon>
        <taxon>Methanobacteriota</taxon>
        <taxon>Stenosarchaea group</taxon>
        <taxon>Halobacteria</taxon>
        <taxon>Halobacteriales</taxon>
        <taxon>Natrialbaceae</taxon>
        <taxon>Natronococcus</taxon>
    </lineage>
</organism>
<keyword evidence="2" id="KW-0812">Transmembrane</keyword>
<feature type="domain" description="Zinc-ribbon" evidence="3">
    <location>
        <begin position="3"/>
        <end position="25"/>
    </location>
</feature>
<reference evidence="4" key="1">
    <citation type="submission" date="2017-11" db="EMBL/GenBank/DDBJ databases">
        <authorList>
            <person name="Kajale S.C."/>
            <person name="Sharma A."/>
        </authorList>
    </citation>
    <scope>NUCLEOTIDE SEQUENCE</scope>
    <source>
        <strain evidence="4">LS1_42</strain>
    </source>
</reference>
<evidence type="ECO:0000313" key="4">
    <source>
        <dbReference type="EMBL" id="TYL37248.1"/>
    </source>
</evidence>
<evidence type="ECO:0000313" key="5">
    <source>
        <dbReference type="Proteomes" id="UP000766904"/>
    </source>
</evidence>
<keyword evidence="2" id="KW-1133">Transmembrane helix</keyword>
<comment type="caution">
    <text evidence="4">The sequence shown here is derived from an EMBL/GenBank/DDBJ whole genome shotgun (WGS) entry which is preliminary data.</text>
</comment>
<keyword evidence="5" id="KW-1185">Reference proteome</keyword>
<proteinExistence type="predicted"/>
<evidence type="ECO:0000259" key="3">
    <source>
        <dbReference type="Pfam" id="PF13240"/>
    </source>
</evidence>
<dbReference type="OrthoDB" id="203043at2157"/>
<dbReference type="EMBL" id="PHNJ01000011">
    <property type="protein sequence ID" value="TYL37248.1"/>
    <property type="molecule type" value="Genomic_DNA"/>
</dbReference>
<dbReference type="AlphaFoldDB" id="A0A8J8Q2I8"/>
<dbReference type="Proteomes" id="UP000766904">
    <property type="component" value="Unassembled WGS sequence"/>
</dbReference>
<feature type="transmembrane region" description="Helical" evidence="2">
    <location>
        <begin position="162"/>
        <end position="186"/>
    </location>
</feature>
<evidence type="ECO:0000256" key="2">
    <source>
        <dbReference type="SAM" id="Phobius"/>
    </source>
</evidence>
<evidence type="ECO:0000256" key="1">
    <source>
        <dbReference type="SAM" id="MobiDB-lite"/>
    </source>
</evidence>
<feature type="transmembrane region" description="Helical" evidence="2">
    <location>
        <begin position="95"/>
        <end position="111"/>
    </location>
</feature>
<name>A0A8J8Q2I8_9EURY</name>
<feature type="compositionally biased region" description="Basic and acidic residues" evidence="1">
    <location>
        <begin position="45"/>
        <end position="55"/>
    </location>
</feature>
<dbReference type="RefSeq" id="WP_148859397.1">
    <property type="nucleotide sequence ID" value="NZ_PHNJ01000011.1"/>
</dbReference>
<feature type="transmembrane region" description="Helical" evidence="2">
    <location>
        <begin position="69"/>
        <end position="89"/>
    </location>
</feature>
<feature type="transmembrane region" description="Helical" evidence="2">
    <location>
        <begin position="123"/>
        <end position="142"/>
    </location>
</feature>
<feature type="region of interest" description="Disordered" evidence="1">
    <location>
        <begin position="26"/>
        <end position="61"/>
    </location>
</feature>
<accession>A0A8J8Q2I8</accession>
<gene>
    <name evidence="4" type="ORF">CV102_18235</name>
</gene>
<dbReference type="Pfam" id="PF13240">
    <property type="entry name" value="Zn_Ribbon_1"/>
    <property type="match status" value="1"/>
</dbReference>